<keyword evidence="11" id="KW-0915">Sodium</keyword>
<evidence type="ECO:0000259" key="17">
    <source>
        <dbReference type="SMART" id="SM00900"/>
    </source>
</evidence>
<accession>A0A644VNN9</accession>
<evidence type="ECO:0000256" key="9">
    <source>
        <dbReference type="ARBA" id="ARBA00022989"/>
    </source>
</evidence>
<proteinExistence type="inferred from homology"/>
<evidence type="ECO:0000256" key="15">
    <source>
        <dbReference type="ARBA" id="ARBA00023201"/>
    </source>
</evidence>
<dbReference type="PANTHER" id="PTHR37838:SF1">
    <property type="entry name" value="NA(+)-TRANSLOCATING NADH-QUINONE REDUCTASE SUBUNIT C"/>
    <property type="match status" value="1"/>
</dbReference>
<dbReference type="Pfam" id="PF04205">
    <property type="entry name" value="FMN_bind"/>
    <property type="match status" value="1"/>
</dbReference>
<keyword evidence="12" id="KW-0406">Ion transport</keyword>
<evidence type="ECO:0000256" key="6">
    <source>
        <dbReference type="ARBA" id="ARBA00022643"/>
    </source>
</evidence>
<dbReference type="SMART" id="SM00900">
    <property type="entry name" value="FMN_bind"/>
    <property type="match status" value="1"/>
</dbReference>
<evidence type="ECO:0000256" key="8">
    <source>
        <dbReference type="ARBA" id="ARBA00022967"/>
    </source>
</evidence>
<dbReference type="NCBIfam" id="TIGR01938">
    <property type="entry name" value="nqrC"/>
    <property type="match status" value="1"/>
</dbReference>
<dbReference type="GO" id="GO:0016020">
    <property type="term" value="C:membrane"/>
    <property type="evidence" value="ECO:0007669"/>
    <property type="project" value="InterPro"/>
</dbReference>
<dbReference type="EMBL" id="VSSQ01000370">
    <property type="protein sequence ID" value="MPL92800.1"/>
    <property type="molecule type" value="Genomic_DNA"/>
</dbReference>
<dbReference type="AlphaFoldDB" id="A0A644VNN9"/>
<keyword evidence="15" id="KW-0739">Sodium transport</keyword>
<evidence type="ECO:0000256" key="14">
    <source>
        <dbReference type="ARBA" id="ARBA00023136"/>
    </source>
</evidence>
<dbReference type="HAMAP" id="MF_00427">
    <property type="entry name" value="NqrC"/>
    <property type="match status" value="1"/>
</dbReference>
<evidence type="ECO:0000256" key="11">
    <source>
        <dbReference type="ARBA" id="ARBA00023053"/>
    </source>
</evidence>
<keyword evidence="4" id="KW-0597">Phosphoprotein</keyword>
<dbReference type="GO" id="GO:0016655">
    <property type="term" value="F:oxidoreductase activity, acting on NAD(P)H, quinone or similar compound as acceptor"/>
    <property type="evidence" value="ECO:0007669"/>
    <property type="project" value="InterPro"/>
</dbReference>
<organism evidence="18">
    <name type="scientific">bioreactor metagenome</name>
    <dbReference type="NCBI Taxonomy" id="1076179"/>
    <lineage>
        <taxon>unclassified sequences</taxon>
        <taxon>metagenomes</taxon>
        <taxon>ecological metagenomes</taxon>
    </lineage>
</organism>
<evidence type="ECO:0000313" key="18">
    <source>
        <dbReference type="EMBL" id="MPL92800.1"/>
    </source>
</evidence>
<keyword evidence="2" id="KW-1003">Cell membrane</keyword>
<keyword evidence="13" id="KW-0830">Ubiquinone</keyword>
<keyword evidence="5" id="KW-0285">Flavoprotein</keyword>
<sequence>MFSNRYIFIYATVLVIVSAAILTLASVGLKPYQDKNIRVEKMQQLLSAVGIESTPKDAEELFQKYFVEQHAVNDKGEVVASIVNGKQTTGSISPFSLDTKKQLALYKANDASASLPIYICVKDGKKSYVVPVMGNGLWGGIWGNVAFSEDLNTIVGVNFDHKSETPGLGAEIATLDFQNQFKGKQIFENNNFTSVNVIKRADKANPHQVDAVSGGTITSNGVSEMLKSCLQFYIPYFNSLKK</sequence>
<evidence type="ECO:0000256" key="13">
    <source>
        <dbReference type="ARBA" id="ARBA00023075"/>
    </source>
</evidence>
<keyword evidence="9 16" id="KW-1133">Transmembrane helix</keyword>
<keyword evidence="14 16" id="KW-0472">Membrane</keyword>
<evidence type="ECO:0000256" key="5">
    <source>
        <dbReference type="ARBA" id="ARBA00022630"/>
    </source>
</evidence>
<evidence type="ECO:0000256" key="2">
    <source>
        <dbReference type="ARBA" id="ARBA00022475"/>
    </source>
</evidence>
<keyword evidence="6" id="KW-0288">FMN</keyword>
<dbReference type="PANTHER" id="PTHR37838">
    <property type="entry name" value="NA(+)-TRANSLOCATING NADH-QUINONE REDUCTASE SUBUNIT C"/>
    <property type="match status" value="1"/>
</dbReference>
<keyword evidence="7 16" id="KW-0812">Transmembrane</keyword>
<reference evidence="18" key="1">
    <citation type="submission" date="2019-08" db="EMBL/GenBank/DDBJ databases">
        <authorList>
            <person name="Kucharzyk K."/>
            <person name="Murdoch R.W."/>
            <person name="Higgins S."/>
            <person name="Loffler F."/>
        </authorList>
    </citation>
    <scope>NUCLEOTIDE SEQUENCE</scope>
</reference>
<evidence type="ECO:0000256" key="7">
    <source>
        <dbReference type="ARBA" id="ARBA00022692"/>
    </source>
</evidence>
<gene>
    <name evidence="18" type="primary">nqrC_4</name>
    <name evidence="18" type="ORF">SDC9_38914</name>
</gene>
<evidence type="ECO:0000256" key="10">
    <source>
        <dbReference type="ARBA" id="ARBA00023027"/>
    </source>
</evidence>
<keyword evidence="8" id="KW-1278">Translocase</keyword>
<dbReference type="GO" id="GO:0010181">
    <property type="term" value="F:FMN binding"/>
    <property type="evidence" value="ECO:0007669"/>
    <property type="project" value="InterPro"/>
</dbReference>
<dbReference type="InterPro" id="IPR007329">
    <property type="entry name" value="FMN-bd"/>
</dbReference>
<evidence type="ECO:0000256" key="12">
    <source>
        <dbReference type="ARBA" id="ARBA00023065"/>
    </source>
</evidence>
<evidence type="ECO:0000256" key="16">
    <source>
        <dbReference type="SAM" id="Phobius"/>
    </source>
</evidence>
<comment type="caution">
    <text evidence="18">The sequence shown here is derived from an EMBL/GenBank/DDBJ whole genome shotgun (WGS) entry which is preliminary data.</text>
</comment>
<evidence type="ECO:0000256" key="4">
    <source>
        <dbReference type="ARBA" id="ARBA00022553"/>
    </source>
</evidence>
<name>A0A644VNN9_9ZZZZ</name>
<evidence type="ECO:0000256" key="1">
    <source>
        <dbReference type="ARBA" id="ARBA00022448"/>
    </source>
</evidence>
<protein>
    <submittedName>
        <fullName evidence="18">Na(+)-translocating NADH-quinone reductase subunit C</fullName>
    </submittedName>
</protein>
<feature type="domain" description="FMN-binding" evidence="17">
    <location>
        <begin position="136"/>
        <end position="233"/>
    </location>
</feature>
<keyword evidence="1" id="KW-0813">Transport</keyword>
<evidence type="ECO:0000256" key="3">
    <source>
        <dbReference type="ARBA" id="ARBA00022519"/>
    </source>
</evidence>
<dbReference type="InterPro" id="IPR010204">
    <property type="entry name" value="NqrC"/>
</dbReference>
<dbReference type="PIRSF" id="PIRSF009437">
    <property type="entry name" value="NQR-1_subunit_C"/>
    <property type="match status" value="1"/>
</dbReference>
<dbReference type="GO" id="GO:0006814">
    <property type="term" value="P:sodium ion transport"/>
    <property type="evidence" value="ECO:0007669"/>
    <property type="project" value="UniProtKB-KW"/>
</dbReference>
<feature type="transmembrane region" description="Helical" evidence="16">
    <location>
        <begin position="6"/>
        <end position="29"/>
    </location>
</feature>
<keyword evidence="3" id="KW-0997">Cell inner membrane</keyword>
<keyword evidence="10" id="KW-0520">NAD</keyword>